<name>A0A512CG51_9BACT</name>
<dbReference type="GO" id="GO:0006508">
    <property type="term" value="P:proteolysis"/>
    <property type="evidence" value="ECO:0007669"/>
    <property type="project" value="InterPro"/>
</dbReference>
<protein>
    <submittedName>
        <fullName evidence="3">Peptidase C25</fullName>
    </submittedName>
</protein>
<comment type="caution">
    <text evidence="3">The sequence shown here is derived from an EMBL/GenBank/DDBJ whole genome shotgun (WGS) entry which is preliminary data.</text>
</comment>
<dbReference type="Gene3D" id="3.40.50.1460">
    <property type="match status" value="1"/>
</dbReference>
<dbReference type="InterPro" id="IPR029031">
    <property type="entry name" value="Gingipain_N_sf"/>
</dbReference>
<dbReference type="RefSeq" id="WP_040416109.1">
    <property type="nucleotide sequence ID" value="NZ_BJYV01000020.1"/>
</dbReference>
<dbReference type="Proteomes" id="UP000321301">
    <property type="component" value="Unassembled WGS sequence"/>
</dbReference>
<gene>
    <name evidence="3" type="primary">porU</name>
    <name evidence="3" type="ORF">CQA01_35640</name>
</gene>
<sequence length="1086" mass="121424">MKISCKFVFKFLLGILGSTYYLNPLQGQQIYKFPILHEGVYHLSQGQATDWGLGNLDQIRIFGQPGMLDQKIDSSLFFQEEIPQKKIGDKLYFFLEGPDQISFEDGKAKINGHHYTDTLHYLLQVGNPSTNKVLENTDPIIIEENQYSSKQLFQISSHKMEEDNILSSGREWYGYRTFNSGSQIISINQPSPNAEGPVTIWAQLMAQSFSESKFTFAANNQVLGEASIPSIPDSRYAIKGREVSFDANFPKPQGNNPQDIVLTYSSDHPNGTGYVKNILLGYPFSSSLLPEGVYYNPDDKPYPLETTFSGLWDVSNFYHVKDLKTSNSQVSDSQKLVVFNPENTSEIASPEMVKGRDELLSGQPEFIIITSELLYGQAKRLSDFKNAMGLSTEVVLTNDIYDSYGYGNPDITSIRNFLANYWQTSRSLKNVLFFGKGSFDYKHKLGGRPNLVPTYSSRVSLNPLTTYGSDDYFGFLEMGDGEWLESPEGDHMLQIGIGRIPAINTREAKIAVDKIITYQTGNEGNWKRNLLFVADDGDNNIHLNDSEKHTAYLHDQSPEFKLKKLYLDDFPQELTDNLQTALKAKEALNAEIKEGLLLLNYIGHGNELNLTAEGLFSVSDIEDWPITNRYPVMVTATCEFGRHDSPFIRSGAEELLLAEQKGVIAMLTTGRPVFSSINYALNKAFVEVAFKQGETLSLGEIFKETKNNSLNGPLNRNFSLLGDPSLKLDIPLYEATAKEWMELDTQIKTDSITGLNRLEYTGKVEDPLTGANITQFDGTYEITISAPPQQKETLGDESPKTSYTDYNQPLFHGTGTVDKGLFSGEVLLPELTGYSDGELRVSLFAKHQNLNMEAFGATKIAANPKPSDILLEDIGPGIEVWIADSLVSKQIISFKNTPIWVELSDDSGISIQYPMDLSLQVNDATTMSLTGDYTAINGSYKTGRIKAWVNGLKEGTNKLVFSATDQMGNITHHTETVEVIGSNHLKIENLLVYPNPTSDQVNFKISHNRPGETLNLNLRIFSLQGTEIFSYQGRFPKAERSILDIQWIFLNSKSKNLIKGTYLYNLNLYSEEDATSDILAGKIIIQ</sequence>
<dbReference type="InterPro" id="IPR001769">
    <property type="entry name" value="Gingipain"/>
</dbReference>
<dbReference type="GO" id="GO:0008234">
    <property type="term" value="F:cysteine-type peptidase activity"/>
    <property type="evidence" value="ECO:0007669"/>
    <property type="project" value="InterPro"/>
</dbReference>
<evidence type="ECO:0000313" key="4">
    <source>
        <dbReference type="Proteomes" id="UP000321301"/>
    </source>
</evidence>
<feature type="domain" description="Gingipain" evidence="2">
    <location>
        <begin position="366"/>
        <end position="728"/>
    </location>
</feature>
<proteinExistence type="predicted"/>
<reference evidence="3 4" key="1">
    <citation type="submission" date="2019-07" db="EMBL/GenBank/DDBJ databases">
        <title>Whole genome shotgun sequence of Cyclobacterium qasimii NBRC 106168.</title>
        <authorList>
            <person name="Hosoyama A."/>
            <person name="Uohara A."/>
            <person name="Ohji S."/>
            <person name="Ichikawa N."/>
        </authorList>
    </citation>
    <scope>NUCLEOTIDE SEQUENCE [LARGE SCALE GENOMIC DNA]</scope>
    <source>
        <strain evidence="3 4">NBRC 106168</strain>
    </source>
</reference>
<dbReference type="Gene3D" id="3.40.50.10390">
    <property type="entry name" value="Gingipain r, domain 1"/>
    <property type="match status" value="1"/>
</dbReference>
<dbReference type="CDD" id="cd02258">
    <property type="entry name" value="Peptidase_C25_N"/>
    <property type="match status" value="1"/>
</dbReference>
<dbReference type="AlphaFoldDB" id="A0A512CG51"/>
<dbReference type="InterPro" id="IPR029030">
    <property type="entry name" value="Caspase-like_dom_sf"/>
</dbReference>
<dbReference type="Pfam" id="PF01364">
    <property type="entry name" value="Peptidase_C25"/>
    <property type="match status" value="1"/>
</dbReference>
<dbReference type="EMBL" id="BJYV01000020">
    <property type="protein sequence ID" value="GEO23030.1"/>
    <property type="molecule type" value="Genomic_DNA"/>
</dbReference>
<keyword evidence="1" id="KW-0732">Signal</keyword>
<organism evidence="3 4">
    <name type="scientific">Cyclobacterium qasimii</name>
    <dbReference type="NCBI Taxonomy" id="1350429"/>
    <lineage>
        <taxon>Bacteria</taxon>
        <taxon>Pseudomonadati</taxon>
        <taxon>Bacteroidota</taxon>
        <taxon>Cytophagia</taxon>
        <taxon>Cytophagales</taxon>
        <taxon>Cyclobacteriaceae</taxon>
        <taxon>Cyclobacterium</taxon>
    </lineage>
</organism>
<evidence type="ECO:0000256" key="1">
    <source>
        <dbReference type="ARBA" id="ARBA00022729"/>
    </source>
</evidence>
<evidence type="ECO:0000259" key="2">
    <source>
        <dbReference type="Pfam" id="PF01364"/>
    </source>
</evidence>
<accession>A0A512CG51</accession>
<dbReference type="SUPFAM" id="SSF52129">
    <property type="entry name" value="Caspase-like"/>
    <property type="match status" value="1"/>
</dbReference>
<keyword evidence="4" id="KW-1185">Reference proteome</keyword>
<evidence type="ECO:0000313" key="3">
    <source>
        <dbReference type="EMBL" id="GEO23030.1"/>
    </source>
</evidence>
<dbReference type="NCBIfam" id="NF033707">
    <property type="entry name" value="T9SS_sortase"/>
    <property type="match status" value="1"/>
</dbReference>